<feature type="region of interest" description="Disordered" evidence="2">
    <location>
        <begin position="492"/>
        <end position="511"/>
    </location>
</feature>
<feature type="compositionally biased region" description="Basic residues" evidence="2">
    <location>
        <begin position="1270"/>
        <end position="1289"/>
    </location>
</feature>
<dbReference type="PANTHER" id="PTHR28190">
    <property type="entry name" value="NUCLEAR MIGRATION PROTEIN NUM1"/>
    <property type="match status" value="1"/>
</dbReference>
<evidence type="ECO:0000259" key="3">
    <source>
        <dbReference type="Pfam" id="PF12814"/>
    </source>
</evidence>
<feature type="region of interest" description="Disordered" evidence="2">
    <location>
        <begin position="705"/>
        <end position="913"/>
    </location>
</feature>
<feature type="compositionally biased region" description="Basic and acidic residues" evidence="2">
    <location>
        <begin position="1138"/>
        <end position="1147"/>
    </location>
</feature>
<feature type="compositionally biased region" description="Polar residues" evidence="2">
    <location>
        <begin position="554"/>
        <end position="566"/>
    </location>
</feature>
<feature type="region of interest" description="Disordered" evidence="2">
    <location>
        <begin position="262"/>
        <end position="310"/>
    </location>
</feature>
<feature type="region of interest" description="Disordered" evidence="2">
    <location>
        <begin position="1252"/>
        <end position="1331"/>
    </location>
</feature>
<dbReference type="InterPro" id="IPR053005">
    <property type="entry name" value="Nuclear_Pos-Cytoskel_Interact"/>
</dbReference>
<feature type="compositionally biased region" description="Polar residues" evidence="2">
    <location>
        <begin position="1189"/>
        <end position="1234"/>
    </location>
</feature>
<feature type="region of interest" description="Disordered" evidence="2">
    <location>
        <begin position="227"/>
        <end position="246"/>
    </location>
</feature>
<comment type="caution">
    <text evidence="4">The sequence shown here is derived from an EMBL/GenBank/DDBJ whole genome shotgun (WGS) entry which is preliminary data.</text>
</comment>
<feature type="compositionally biased region" description="Low complexity" evidence="2">
    <location>
        <begin position="492"/>
        <end position="508"/>
    </location>
</feature>
<gene>
    <name evidence="4" type="ORF">LEL_03968</name>
</gene>
<feature type="compositionally biased region" description="Polar residues" evidence="2">
    <location>
        <begin position="421"/>
        <end position="434"/>
    </location>
</feature>
<dbReference type="InterPro" id="IPR024774">
    <property type="entry name" value="PH_dom-Mcp5-type"/>
</dbReference>
<dbReference type="STRING" id="1081108.A0A162ITX4"/>
<dbReference type="GO" id="GO:0005938">
    <property type="term" value="C:cell cortex"/>
    <property type="evidence" value="ECO:0007669"/>
    <property type="project" value="InterPro"/>
</dbReference>
<dbReference type="GO" id="GO:0015631">
    <property type="term" value="F:tubulin binding"/>
    <property type="evidence" value="ECO:0007669"/>
    <property type="project" value="TreeGrafter"/>
</dbReference>
<feature type="compositionally biased region" description="Polar residues" evidence="2">
    <location>
        <begin position="903"/>
        <end position="913"/>
    </location>
</feature>
<feature type="region of interest" description="Disordered" evidence="2">
    <location>
        <begin position="345"/>
        <end position="385"/>
    </location>
</feature>
<organism evidence="4 5">
    <name type="scientific">Akanthomyces lecanii RCEF 1005</name>
    <dbReference type="NCBI Taxonomy" id="1081108"/>
    <lineage>
        <taxon>Eukaryota</taxon>
        <taxon>Fungi</taxon>
        <taxon>Dikarya</taxon>
        <taxon>Ascomycota</taxon>
        <taxon>Pezizomycotina</taxon>
        <taxon>Sordariomycetes</taxon>
        <taxon>Hypocreomycetidae</taxon>
        <taxon>Hypocreales</taxon>
        <taxon>Cordycipitaceae</taxon>
        <taxon>Akanthomyces</taxon>
        <taxon>Cordyceps confragosa</taxon>
    </lineage>
</organism>
<proteinExistence type="predicted"/>
<feature type="compositionally biased region" description="Basic and acidic residues" evidence="2">
    <location>
        <begin position="49"/>
        <end position="58"/>
    </location>
</feature>
<dbReference type="OrthoDB" id="2149224at2759"/>
<dbReference type="Pfam" id="PF12814">
    <property type="entry name" value="Mcp5_PH"/>
    <property type="match status" value="1"/>
</dbReference>
<feature type="compositionally biased region" description="Polar residues" evidence="2">
    <location>
        <begin position="789"/>
        <end position="808"/>
    </location>
</feature>
<accession>A0A162ITX4</accession>
<feature type="region of interest" description="Disordered" evidence="2">
    <location>
        <begin position="400"/>
        <end position="457"/>
    </location>
</feature>
<feature type="compositionally biased region" description="Acidic residues" evidence="2">
    <location>
        <begin position="644"/>
        <end position="658"/>
    </location>
</feature>
<feature type="compositionally biased region" description="Low complexity" evidence="2">
    <location>
        <begin position="812"/>
        <end position="822"/>
    </location>
</feature>
<evidence type="ECO:0000313" key="4">
    <source>
        <dbReference type="EMBL" id="OAA77145.1"/>
    </source>
</evidence>
<reference evidence="4 5" key="1">
    <citation type="journal article" date="2016" name="Genome Biol. Evol.">
        <title>Divergent and convergent evolution of fungal pathogenicity.</title>
        <authorList>
            <person name="Shang Y."/>
            <person name="Xiao G."/>
            <person name="Zheng P."/>
            <person name="Cen K."/>
            <person name="Zhan S."/>
            <person name="Wang C."/>
        </authorList>
    </citation>
    <scope>NUCLEOTIDE SEQUENCE [LARGE SCALE GENOMIC DNA]</scope>
    <source>
        <strain evidence="4 5">RCEF 1005</strain>
    </source>
</reference>
<evidence type="ECO:0000256" key="2">
    <source>
        <dbReference type="SAM" id="MobiDB-lite"/>
    </source>
</evidence>
<keyword evidence="5" id="KW-1185">Reference proteome</keyword>
<dbReference type="GO" id="GO:0005543">
    <property type="term" value="F:phospholipid binding"/>
    <property type="evidence" value="ECO:0007669"/>
    <property type="project" value="InterPro"/>
</dbReference>
<dbReference type="Proteomes" id="UP000076881">
    <property type="component" value="Unassembled WGS sequence"/>
</dbReference>
<dbReference type="GO" id="GO:0032065">
    <property type="term" value="P:maintenance of protein location in cell cortex"/>
    <property type="evidence" value="ECO:0007669"/>
    <property type="project" value="InterPro"/>
</dbReference>
<sequence length="1331" mass="147501">MPEWETEDEHAGSLKAHEATRRSSSRSAKSRRRSKTPPDRSISPALADKTAKRSSRDITTDETISILDPRRFTPTLHANLVSEILTLRRDQEDKTKLIESLETSLFSTKEENESLQANFTTLGKESRSLKRQLSLLEGGTSSALGELARERDDAVESITETKKRLDAAQKRIRSLEDDSQRVHEQWAKEKDDWDDERRKYECKIHVSESRLKTILEEVAAYQNAQANGEELDDEPDDAHKDNDGASIRTMSMTGSLRYSLLNSPGPANPNGASLADELNLDDDDSDAAATESVFSSPRHKRTISRDTAPIGRMHRRDLSLESLSRPGSAARSRLFFNPNVLGILQGEDEEQPSTPTVPPTTYKDTGVQFSPPPSPRIEQSRKPDAENVARIVHEIEANQRRKRVHPGSWSGKPAVAEDAQQRSMVSTSAQTIETPLSPPRTPKMQFEPMTPPPERTESTMVSSAMQTDKEPEMPVLNVVPPLTPPMPAMPIPSISVQPPTSRPTTPRSPMLPPYMKNFGCQVNISYEVQMTEAAVQTEGIQVDKRLATLPPHLQPSTISSRPTSPNKDGIDHDRNFAPVSGNLPPRNPRRLAGRTATDFQSSPISMAGDEDDILDSYLNNDMESTGLRATRRHGGLFAGFESQSSDEAEEFGEADVSDSEYRTALSAPRPYAITSRAGKRGSFGTSTTFPEQFVSKSSASGSAKVFGTDIYSNGRSDLDAGSRGHRRKLSKPLERTVVPGTGSTRSSDIRKHAMIQGSIASQQTRSRSPSLPDGRNPPFPIPLRDSSKRLSSSIMSTPSDDYSPTRTESYYRRGSSRGSYYGHSVRRVRSATAMPRNQRYRRHGSRSPPPLSVSTEAPESPSLPPLPRNDLTTPRGKEPSSSLYRRHRHELSTNTDNTLNTDPMSTSQGSSQATGVVDAIAQTMVGEWMFKYVRRRKSFSVTDATGKDDTGNDRHKRWVWLAPYERSILWSSKQPSSGSALMGKTGRKLTIQSVLDVKDDNPVPKGAQTIFNRSILILTPQRALKFTASSSERHYLWLTALSFLAHSSQAVPENLSAPQPQVAKQPHQQPIPEFELPQTKTRRPGIRDSIRLAKNKTTIGSRTGPPSVPSLPSNPSSRMGEVSSSRPPPSTGTASVSHHREGSHETAEPPMIQRYNERSQAPSHGRKRSNTGGQQHIPPPLSFRGFSGPLSSPQDNGHSTSTNTPASSDMFQSQASSNTTWAGSQRTSEASSRRGNFFDAIGTVRMEAFISPLASSQAAPPPEQEEFRRLTRRRSKEHRRRHSRSRSRSRNRDSFSYYTRDVERRGYNDYYGGSRTAGEEDFPRDDPFRGF</sequence>
<evidence type="ECO:0000313" key="5">
    <source>
        <dbReference type="Proteomes" id="UP000076881"/>
    </source>
</evidence>
<feature type="coiled-coil region" evidence="1">
    <location>
        <begin position="151"/>
        <end position="185"/>
    </location>
</feature>
<dbReference type="GO" id="GO:0000226">
    <property type="term" value="P:microtubule cytoskeleton organization"/>
    <property type="evidence" value="ECO:0007669"/>
    <property type="project" value="TreeGrafter"/>
</dbReference>
<feature type="compositionally biased region" description="Low complexity" evidence="2">
    <location>
        <begin position="893"/>
        <end position="902"/>
    </location>
</feature>
<dbReference type="GO" id="GO:0005739">
    <property type="term" value="C:mitochondrion"/>
    <property type="evidence" value="ECO:0007669"/>
    <property type="project" value="TreeGrafter"/>
</dbReference>
<feature type="region of interest" description="Disordered" evidence="2">
    <location>
        <begin position="1052"/>
        <end position="1234"/>
    </location>
</feature>
<feature type="region of interest" description="Disordered" evidence="2">
    <location>
        <begin position="1"/>
        <end position="58"/>
    </location>
</feature>
<feature type="region of interest" description="Disordered" evidence="2">
    <location>
        <begin position="549"/>
        <end position="607"/>
    </location>
</feature>
<dbReference type="EMBL" id="AZHF01000003">
    <property type="protein sequence ID" value="OAA77145.1"/>
    <property type="molecule type" value="Genomic_DNA"/>
</dbReference>
<dbReference type="PANTHER" id="PTHR28190:SF2">
    <property type="entry name" value="MIGRATION PROTEIN, PUTATIVE (AFU_ORTHOLOGUE AFUA_2G07730)-RELATED"/>
    <property type="match status" value="1"/>
</dbReference>
<name>A0A162ITX4_CORDF</name>
<feature type="domain" description="Pleckstrin homology" evidence="3">
    <location>
        <begin position="916"/>
        <end position="1047"/>
    </location>
</feature>
<evidence type="ECO:0000256" key="1">
    <source>
        <dbReference type="SAM" id="Coils"/>
    </source>
</evidence>
<feature type="compositionally biased region" description="Polar residues" evidence="2">
    <location>
        <begin position="758"/>
        <end position="769"/>
    </location>
</feature>
<protein>
    <recommendedName>
        <fullName evidence="3">Pleckstrin homology domain-containing protein</fullName>
    </recommendedName>
</protein>
<feature type="region of interest" description="Disordered" evidence="2">
    <location>
        <begin position="643"/>
        <end position="662"/>
    </location>
</feature>
<feature type="compositionally biased region" description="Basic and acidic residues" evidence="2">
    <location>
        <begin position="9"/>
        <end position="21"/>
    </location>
</feature>
<keyword evidence="1" id="KW-0175">Coiled coil</keyword>